<dbReference type="GO" id="GO:0006633">
    <property type="term" value="P:fatty acid biosynthetic process"/>
    <property type="evidence" value="ECO:0007669"/>
    <property type="project" value="TreeGrafter"/>
</dbReference>
<name>A0A6B0TBZ1_9EURY</name>
<keyword evidence="1" id="KW-0129">CBS domain</keyword>
<dbReference type="InterPro" id="IPR002539">
    <property type="entry name" value="MaoC-like_dom"/>
</dbReference>
<evidence type="ECO:0000259" key="2">
    <source>
        <dbReference type="PROSITE" id="PS51371"/>
    </source>
</evidence>
<dbReference type="InterPro" id="IPR046342">
    <property type="entry name" value="CBS_dom_sf"/>
</dbReference>
<evidence type="ECO:0000313" key="4">
    <source>
        <dbReference type="Proteomes" id="UP000466535"/>
    </source>
</evidence>
<dbReference type="SUPFAM" id="SSF54631">
    <property type="entry name" value="CBS-domain pair"/>
    <property type="match status" value="1"/>
</dbReference>
<dbReference type="Pfam" id="PF01575">
    <property type="entry name" value="MaoC_dehydratas"/>
    <property type="match status" value="1"/>
</dbReference>
<evidence type="ECO:0000256" key="1">
    <source>
        <dbReference type="PROSITE-ProRule" id="PRU00703"/>
    </source>
</evidence>
<organism evidence="3 4">
    <name type="scientific">Halovenus carboxidivorans</name>
    <dbReference type="NCBI Taxonomy" id="2692199"/>
    <lineage>
        <taxon>Archaea</taxon>
        <taxon>Methanobacteriati</taxon>
        <taxon>Methanobacteriota</taxon>
        <taxon>Stenosarchaea group</taxon>
        <taxon>Halobacteria</taxon>
        <taxon>Halobacteriales</taxon>
        <taxon>Haloarculaceae</taxon>
        <taxon>Halovenus</taxon>
    </lineage>
</organism>
<dbReference type="PANTHER" id="PTHR43437:SF3">
    <property type="entry name" value="HYDROXYACYL-THIOESTER DEHYDRATASE TYPE 2, MITOCHONDRIAL"/>
    <property type="match status" value="1"/>
</dbReference>
<proteinExistence type="predicted"/>
<keyword evidence="4" id="KW-1185">Reference proteome</keyword>
<comment type="caution">
    <text evidence="3">The sequence shown here is derived from an EMBL/GenBank/DDBJ whole genome shotgun (WGS) entry which is preliminary data.</text>
</comment>
<dbReference type="Gene3D" id="3.10.580.10">
    <property type="entry name" value="CBS-domain"/>
    <property type="match status" value="1"/>
</dbReference>
<reference evidence="3 4" key="1">
    <citation type="submission" date="2019-12" db="EMBL/GenBank/DDBJ databases">
        <title>Isolation and characterization of three novel carbon monoxide-oxidizing members of Halobacteria from salione crusts and soils.</title>
        <authorList>
            <person name="Myers M.R."/>
            <person name="King G.M."/>
        </authorList>
    </citation>
    <scope>NUCLEOTIDE SEQUENCE [LARGE SCALE GENOMIC DNA]</scope>
    <source>
        <strain evidence="3 4">WSH3</strain>
    </source>
</reference>
<sequence>MFRPITVEEIMQTPVETIDSDESVRTAADRLAASGIGSLVVCEGAEPVGILTDTDITALVSAGVDPDTTTARERMSSPVITTEPTASIRDAAALIRDHSIKRLPVVEGEEIIGIVTTTDLSNYVPHLRHAARDRQSTTEGRRRDVRADTAYENDDWVYEYVGDEGQIDVGDELSFSKTLTEEDVRSFAEASGDTNRLHLDAEFAAQTRFGEQIAHGTLVAGVISAALARLPGLTIYLSQELSFLGPVRLGDRITAECAVVERLGENRFRLTTNVRDEAGELVIDGEATVISDPLPE</sequence>
<accession>A0A6B0TBZ1</accession>
<dbReference type="Proteomes" id="UP000466535">
    <property type="component" value="Unassembled WGS sequence"/>
</dbReference>
<dbReference type="OrthoDB" id="51509at2157"/>
<dbReference type="PANTHER" id="PTHR43437">
    <property type="entry name" value="HYDROXYACYL-THIOESTER DEHYDRATASE TYPE 2, MITOCHONDRIAL-RELATED"/>
    <property type="match status" value="1"/>
</dbReference>
<dbReference type="InterPro" id="IPR029069">
    <property type="entry name" value="HotDog_dom_sf"/>
</dbReference>
<dbReference type="SMART" id="SM00116">
    <property type="entry name" value="CBS"/>
    <property type="match status" value="2"/>
</dbReference>
<feature type="domain" description="CBS" evidence="2">
    <location>
        <begin position="11"/>
        <end position="68"/>
    </location>
</feature>
<dbReference type="Gene3D" id="3.10.129.10">
    <property type="entry name" value="Hotdog Thioesterase"/>
    <property type="match status" value="1"/>
</dbReference>
<dbReference type="RefSeq" id="WP_159765539.1">
    <property type="nucleotide sequence ID" value="NZ_WUUT01000010.1"/>
</dbReference>
<dbReference type="Pfam" id="PF00571">
    <property type="entry name" value="CBS"/>
    <property type="match status" value="2"/>
</dbReference>
<dbReference type="InterPro" id="IPR050965">
    <property type="entry name" value="UPF0336/Enoyl-CoA_hydratase"/>
</dbReference>
<dbReference type="SUPFAM" id="SSF54637">
    <property type="entry name" value="Thioesterase/thiol ester dehydrase-isomerase"/>
    <property type="match status" value="1"/>
</dbReference>
<dbReference type="CDD" id="cd03449">
    <property type="entry name" value="R_hydratase"/>
    <property type="match status" value="1"/>
</dbReference>
<evidence type="ECO:0000313" key="3">
    <source>
        <dbReference type="EMBL" id="MXR53163.1"/>
    </source>
</evidence>
<gene>
    <name evidence="3" type="ORF">GRX03_16345</name>
</gene>
<dbReference type="PROSITE" id="PS51371">
    <property type="entry name" value="CBS"/>
    <property type="match status" value="2"/>
</dbReference>
<dbReference type="EMBL" id="WUUT01000010">
    <property type="protein sequence ID" value="MXR53163.1"/>
    <property type="molecule type" value="Genomic_DNA"/>
</dbReference>
<feature type="domain" description="CBS" evidence="2">
    <location>
        <begin position="75"/>
        <end position="131"/>
    </location>
</feature>
<protein>
    <submittedName>
        <fullName evidence="3">CBS domain-containing protein</fullName>
    </submittedName>
</protein>
<dbReference type="GO" id="GO:0019171">
    <property type="term" value="F:(3R)-hydroxyacyl-[acyl-carrier-protein] dehydratase activity"/>
    <property type="evidence" value="ECO:0007669"/>
    <property type="project" value="TreeGrafter"/>
</dbReference>
<dbReference type="AlphaFoldDB" id="A0A6B0TBZ1"/>
<dbReference type="InterPro" id="IPR000644">
    <property type="entry name" value="CBS_dom"/>
</dbReference>